<proteinExistence type="predicted"/>
<dbReference type="PROSITE" id="PS51257">
    <property type="entry name" value="PROKAR_LIPOPROTEIN"/>
    <property type="match status" value="1"/>
</dbReference>
<gene>
    <name evidence="1" type="ORF">B0I22_3368</name>
</gene>
<name>A0A4R8I4P7_9FLAO</name>
<evidence type="ECO:0000313" key="2">
    <source>
        <dbReference type="Proteomes" id="UP000295313"/>
    </source>
</evidence>
<reference evidence="1 2" key="1">
    <citation type="submission" date="2019-03" db="EMBL/GenBank/DDBJ databases">
        <title>Genomic Encyclopedia of Type Strains, Phase III (KMG-III): the genomes of soil and plant-associated and newly described type strains.</title>
        <authorList>
            <person name="Whitman W."/>
        </authorList>
    </citation>
    <scope>NUCLEOTIDE SEQUENCE [LARGE SCALE GENOMIC DNA]</scope>
    <source>
        <strain evidence="1 2">CGMCC 1.12802</strain>
    </source>
</reference>
<dbReference type="AlphaFoldDB" id="A0A4R8I4P7"/>
<dbReference type="RefSeq" id="WP_133946471.1">
    <property type="nucleotide sequence ID" value="NZ_SOEO01000003.1"/>
</dbReference>
<evidence type="ECO:0008006" key="3">
    <source>
        <dbReference type="Google" id="ProtNLM"/>
    </source>
</evidence>
<sequence length="131" mass="15933">MKKIFFLIFLLIISCSTDKNYDFKKVLTNENNVWIFYEGEYLNYKRQNFNTRYRFYEDGTYKDILTVKVFGSGKWEIKNDMLNVNADSYRILNFNNDSIVLQNINNHQIRFYNVKSESTKSMLRFRENKIK</sequence>
<comment type="caution">
    <text evidence="1">The sequence shown here is derived from an EMBL/GenBank/DDBJ whole genome shotgun (WGS) entry which is preliminary data.</text>
</comment>
<accession>A0A4R8I4P7</accession>
<evidence type="ECO:0000313" key="1">
    <source>
        <dbReference type="EMBL" id="TDX83288.1"/>
    </source>
</evidence>
<dbReference type="EMBL" id="SOEO01000003">
    <property type="protein sequence ID" value="TDX83288.1"/>
    <property type="molecule type" value="Genomic_DNA"/>
</dbReference>
<dbReference type="Proteomes" id="UP000295313">
    <property type="component" value="Unassembled WGS sequence"/>
</dbReference>
<organism evidence="1 2">
    <name type="scientific">Epilithonimonas xixisoli</name>
    <dbReference type="NCBI Taxonomy" id="1476462"/>
    <lineage>
        <taxon>Bacteria</taxon>
        <taxon>Pseudomonadati</taxon>
        <taxon>Bacteroidota</taxon>
        <taxon>Flavobacteriia</taxon>
        <taxon>Flavobacteriales</taxon>
        <taxon>Weeksellaceae</taxon>
        <taxon>Chryseobacterium group</taxon>
        <taxon>Epilithonimonas</taxon>
    </lineage>
</organism>
<protein>
    <recommendedName>
        <fullName evidence="3">Lipoprotein</fullName>
    </recommendedName>
</protein>
<keyword evidence="2" id="KW-1185">Reference proteome</keyword>